<dbReference type="PANTHER" id="PTHR47338:SF5">
    <property type="entry name" value="ZN(II)2CYS6 TRANSCRIPTION FACTOR (EUROFUNG)"/>
    <property type="match status" value="1"/>
</dbReference>
<keyword evidence="5" id="KW-0539">Nucleus</keyword>
<evidence type="ECO:0000313" key="9">
    <source>
        <dbReference type="Proteomes" id="UP001150925"/>
    </source>
</evidence>
<feature type="compositionally biased region" description="Polar residues" evidence="6">
    <location>
        <begin position="742"/>
        <end position="756"/>
    </location>
</feature>
<dbReference type="GO" id="GO:0000981">
    <property type="term" value="F:DNA-binding transcription factor activity, RNA polymerase II-specific"/>
    <property type="evidence" value="ECO:0007669"/>
    <property type="project" value="InterPro"/>
</dbReference>
<feature type="region of interest" description="Disordered" evidence="6">
    <location>
        <begin position="231"/>
        <end position="260"/>
    </location>
</feature>
<keyword evidence="4" id="KW-0804">Transcription</keyword>
<reference evidence="8" key="1">
    <citation type="submission" date="2022-07" db="EMBL/GenBank/DDBJ databases">
        <title>Phylogenomic reconstructions and comparative analyses of Kickxellomycotina fungi.</title>
        <authorList>
            <person name="Reynolds N.K."/>
            <person name="Stajich J.E."/>
            <person name="Barry K."/>
            <person name="Grigoriev I.V."/>
            <person name="Crous P."/>
            <person name="Smith M.E."/>
        </authorList>
    </citation>
    <scope>NUCLEOTIDE SEQUENCE</scope>
    <source>
        <strain evidence="8">RSA 1196</strain>
    </source>
</reference>
<dbReference type="PANTHER" id="PTHR47338">
    <property type="entry name" value="ZN(II)2CYS6 TRANSCRIPTION FACTOR (EUROFUNG)-RELATED"/>
    <property type="match status" value="1"/>
</dbReference>
<evidence type="ECO:0000259" key="7">
    <source>
        <dbReference type="PROSITE" id="PS50048"/>
    </source>
</evidence>
<dbReference type="Pfam" id="PF00172">
    <property type="entry name" value="Zn_clus"/>
    <property type="match status" value="1"/>
</dbReference>
<keyword evidence="9" id="KW-1185">Reference proteome</keyword>
<feature type="compositionally biased region" description="Polar residues" evidence="6">
    <location>
        <begin position="243"/>
        <end position="260"/>
    </location>
</feature>
<dbReference type="AlphaFoldDB" id="A0A9W8E5Z0"/>
<evidence type="ECO:0000256" key="4">
    <source>
        <dbReference type="ARBA" id="ARBA00023163"/>
    </source>
</evidence>
<dbReference type="Gene3D" id="4.10.240.10">
    <property type="entry name" value="Zn(2)-C6 fungal-type DNA-binding domain"/>
    <property type="match status" value="1"/>
</dbReference>
<feature type="domain" description="Zn(2)-C6 fungal-type" evidence="7">
    <location>
        <begin position="16"/>
        <end position="45"/>
    </location>
</feature>
<organism evidence="8 9">
    <name type="scientific">Dispira parvispora</name>
    <dbReference type="NCBI Taxonomy" id="1520584"/>
    <lineage>
        <taxon>Eukaryota</taxon>
        <taxon>Fungi</taxon>
        <taxon>Fungi incertae sedis</taxon>
        <taxon>Zoopagomycota</taxon>
        <taxon>Kickxellomycotina</taxon>
        <taxon>Dimargaritomycetes</taxon>
        <taxon>Dimargaritales</taxon>
        <taxon>Dimargaritaceae</taxon>
        <taxon>Dispira</taxon>
    </lineage>
</organism>
<dbReference type="GO" id="GO:0005634">
    <property type="term" value="C:nucleus"/>
    <property type="evidence" value="ECO:0007669"/>
    <property type="project" value="UniProtKB-SubCell"/>
</dbReference>
<feature type="region of interest" description="Disordered" evidence="6">
    <location>
        <begin position="703"/>
        <end position="756"/>
    </location>
</feature>
<dbReference type="InterPro" id="IPR050815">
    <property type="entry name" value="TF_fung"/>
</dbReference>
<feature type="region of interest" description="Disordered" evidence="6">
    <location>
        <begin position="772"/>
        <end position="798"/>
    </location>
</feature>
<feature type="compositionally biased region" description="Polar residues" evidence="6">
    <location>
        <begin position="710"/>
        <end position="720"/>
    </location>
</feature>
<evidence type="ECO:0000256" key="5">
    <source>
        <dbReference type="ARBA" id="ARBA00023242"/>
    </source>
</evidence>
<dbReference type="EMBL" id="JANBPY010001247">
    <property type="protein sequence ID" value="KAJ1960881.1"/>
    <property type="molecule type" value="Genomic_DNA"/>
</dbReference>
<dbReference type="SUPFAM" id="SSF57701">
    <property type="entry name" value="Zn2/Cys6 DNA-binding domain"/>
    <property type="match status" value="1"/>
</dbReference>
<dbReference type="InterPro" id="IPR001138">
    <property type="entry name" value="Zn2Cys6_DnaBD"/>
</dbReference>
<dbReference type="PROSITE" id="PS50048">
    <property type="entry name" value="ZN2_CY6_FUNGAL_2"/>
    <property type="match status" value="1"/>
</dbReference>
<gene>
    <name evidence="8" type="ORF">IWQ62_004061</name>
</gene>
<dbReference type="OrthoDB" id="2123952at2759"/>
<keyword evidence="3" id="KW-0805">Transcription regulation</keyword>
<evidence type="ECO:0000256" key="3">
    <source>
        <dbReference type="ARBA" id="ARBA00023015"/>
    </source>
</evidence>
<dbReference type="CDD" id="cd12148">
    <property type="entry name" value="fungal_TF_MHR"/>
    <property type="match status" value="1"/>
</dbReference>
<evidence type="ECO:0000256" key="1">
    <source>
        <dbReference type="ARBA" id="ARBA00004123"/>
    </source>
</evidence>
<feature type="region of interest" description="Disordered" evidence="6">
    <location>
        <begin position="54"/>
        <end position="108"/>
    </location>
</feature>
<feature type="compositionally biased region" description="Polar residues" evidence="6">
    <location>
        <begin position="82"/>
        <end position="108"/>
    </location>
</feature>
<accession>A0A9W8E5Z0</accession>
<dbReference type="SMART" id="SM00066">
    <property type="entry name" value="GAL4"/>
    <property type="match status" value="1"/>
</dbReference>
<keyword evidence="2" id="KW-0479">Metal-binding</keyword>
<protein>
    <recommendedName>
        <fullName evidence="7">Zn(2)-C6 fungal-type domain-containing protein</fullName>
    </recommendedName>
</protein>
<dbReference type="InterPro" id="IPR036864">
    <property type="entry name" value="Zn2-C6_fun-type_DNA-bd_sf"/>
</dbReference>
<feature type="compositionally biased region" description="Low complexity" evidence="6">
    <location>
        <begin position="773"/>
        <end position="786"/>
    </location>
</feature>
<evidence type="ECO:0000256" key="2">
    <source>
        <dbReference type="ARBA" id="ARBA00022723"/>
    </source>
</evidence>
<feature type="compositionally biased region" description="Low complexity" evidence="6">
    <location>
        <begin position="68"/>
        <end position="79"/>
    </location>
</feature>
<comment type="subcellular location">
    <subcellularLocation>
        <location evidence="1">Nucleus</location>
    </subcellularLocation>
</comment>
<evidence type="ECO:0000256" key="6">
    <source>
        <dbReference type="SAM" id="MobiDB-lite"/>
    </source>
</evidence>
<dbReference type="CDD" id="cd00067">
    <property type="entry name" value="GAL4"/>
    <property type="match status" value="1"/>
</dbReference>
<dbReference type="GO" id="GO:0008270">
    <property type="term" value="F:zinc ion binding"/>
    <property type="evidence" value="ECO:0007669"/>
    <property type="project" value="InterPro"/>
</dbReference>
<dbReference type="Proteomes" id="UP001150925">
    <property type="component" value="Unassembled WGS sequence"/>
</dbReference>
<name>A0A9W8E5Z0_9FUNG</name>
<sequence length="857" mass="96140">MYGVFTEFSGIQFRRCCNECLRRKVRCDGKRPCSNCQRRQHFCEYSLIRRKPPTPSYRSLNKKRDTSTSKPTSDSTAKPNNHVATPISQPPTAGASSHGTTESAVTQGQTLTTAELSHVTDRLMRIVQACETLVTTHAPPLTTGHGPLPSIEEREHPNGLQPPFQTLFETHPSSWLAGPEAILTGMPDKDTHDHFLQYKGIRFDVNHVWTIPMDSENHDALTSATSTHPLIQTRHPPLIGTPTAPSGSTRSPVTASTSSDGAPILMAEPATKAYYLYHPSVIHSLINLYFTRSGCLSAEAQQVRFMRLLAKGRVSPFLLDTTLCIAARFSRHPQIAQVPAYRAALPYFQRAVQAIPTILDQTPTLETIVGFHHLTAWAIGHADLTKLMTFSGISSRMTSTLGLHKIDSPGKRDMYHQPWLGHTRQREMSELPCGGDSTNSEITAAGSLGDSSNLAERVYVSVQRLIFWSIASTDFASALFSSSASMTDIGTVTVNDPEEDLISALLEPNQADFDEQDKRIPAIIPPTFITSFIPRHFTALSLLMGKVTTFRYHLLTNPDQPMDNELMSLNEELNGWYRQITSSVPLPETKVSDDYLIRNVLDILQRIQFHARYQTTVILLNTRNPQSGITQNIRTKTQSIARTIAWNAAEWVCRRILPLARRFRVEFHGPMTGAYFYYASWVYITELLAHTHTEKLRERNTLAEQDHNESTMPSQEQGNESGERAVPWASPPENSHVDSFLPRSTPSDHPSKDPISTFQSVHSASVLNDVFQSSPRLTTSPSPSSGPKDDVRHRSSSPLQPAILQNAEYCVQRLYDIFIMCKQHIPYWSYNRLTCQFIYQQLEKCQGVTEEQLQVFR</sequence>
<proteinExistence type="predicted"/>
<evidence type="ECO:0000313" key="8">
    <source>
        <dbReference type="EMBL" id="KAJ1960881.1"/>
    </source>
</evidence>
<comment type="caution">
    <text evidence="8">The sequence shown here is derived from an EMBL/GenBank/DDBJ whole genome shotgun (WGS) entry which is preliminary data.</text>
</comment>